<dbReference type="EMBL" id="CP005936">
    <property type="protein sequence ID" value="AHA75312.1"/>
    <property type="molecule type" value="Genomic_DNA"/>
</dbReference>
<reference evidence="2 3" key="1">
    <citation type="submission" date="2013-05" db="EMBL/GenBank/DDBJ databases">
        <title>Complete genome sequence of Bacillus thuringiensis YBT-1518, a typical strain with high toxicity to nematode.</title>
        <authorList>
            <person name="Wang P."/>
            <person name="Zhang C."/>
            <person name="Guo M."/>
            <person name="Guo S."/>
            <person name="Zhu Y."/>
            <person name="Zheng J."/>
            <person name="Zhu L."/>
            <person name="Ruan L."/>
            <person name="Peng D."/>
            <person name="Sun M."/>
        </authorList>
    </citation>
    <scope>NUCLEOTIDE SEQUENCE [LARGE SCALE GENOMIC DNA]</scope>
    <source>
        <strain evidence="2 3">YBT-1518</strain>
        <plasmid evidence="2 3">pBMB0229</plasmid>
    </source>
</reference>
<dbReference type="KEGG" id="bthu:YBT1518_34886"/>
<dbReference type="Proteomes" id="UP000018566">
    <property type="component" value="Chromosome"/>
</dbReference>
<geneLocation type="plasmid" evidence="2 3">
    <name>pBMB0229</name>
</geneLocation>
<evidence type="ECO:0000313" key="1">
    <source>
        <dbReference type="EMBL" id="AHA73873.1"/>
    </source>
</evidence>
<dbReference type="Proteomes" id="UP000018566">
    <property type="component" value="Plasmid pBMB0229"/>
</dbReference>
<dbReference type="EMBL" id="CP005935">
    <property type="protein sequence ID" value="AHA73873.1"/>
    <property type="molecule type" value="Genomic_DNA"/>
</dbReference>
<dbReference type="RefSeq" id="WP_023523052.1">
    <property type="nucleotide sequence ID" value="NC_022873.1"/>
</dbReference>
<name>A0A9W3KKT2_BACTU</name>
<keyword evidence="2" id="KW-0614">Plasmid</keyword>
<protein>
    <submittedName>
        <fullName evidence="2">Uncharacterized protein</fullName>
    </submittedName>
</protein>
<evidence type="ECO:0000313" key="3">
    <source>
        <dbReference type="Proteomes" id="UP000018566"/>
    </source>
</evidence>
<organism evidence="2 3">
    <name type="scientific">Bacillus thuringiensis YBT-1518</name>
    <dbReference type="NCBI Taxonomy" id="529122"/>
    <lineage>
        <taxon>Bacteria</taxon>
        <taxon>Bacillati</taxon>
        <taxon>Bacillota</taxon>
        <taxon>Bacilli</taxon>
        <taxon>Bacillales</taxon>
        <taxon>Bacillaceae</taxon>
        <taxon>Bacillus</taxon>
        <taxon>Bacillus cereus group</taxon>
    </lineage>
</organism>
<accession>A0A9W3KKT2</accession>
<sequence length="77" mass="9012">MNASIAELEQALLVRQRKLGEHRRELERLIEKKPIVERNIKDTECEIFDLEAAVFVLKSMEGSEQNGNHQRCSNYKK</sequence>
<gene>
    <name evidence="1" type="ORF">YBT1518_23765</name>
    <name evidence="2" type="ORF">YBT1518_34886</name>
</gene>
<dbReference type="AlphaFoldDB" id="A0A9W3KKT2"/>
<dbReference type="KEGG" id="bthu:YBT1518_23765"/>
<proteinExistence type="predicted"/>
<evidence type="ECO:0000313" key="2">
    <source>
        <dbReference type="EMBL" id="AHA75312.1"/>
    </source>
</evidence>